<gene>
    <name evidence="1" type="ORF">E2C01_059011</name>
</gene>
<name>A0A5B7H4X9_PORTR</name>
<reference evidence="1 2" key="1">
    <citation type="submission" date="2019-05" db="EMBL/GenBank/DDBJ databases">
        <title>Another draft genome of Portunus trituberculatus and its Hox gene families provides insights of decapod evolution.</title>
        <authorList>
            <person name="Jeong J.-H."/>
            <person name="Song I."/>
            <person name="Kim S."/>
            <person name="Choi T."/>
            <person name="Kim D."/>
            <person name="Ryu S."/>
            <person name="Kim W."/>
        </authorList>
    </citation>
    <scope>NUCLEOTIDE SEQUENCE [LARGE SCALE GENOMIC DNA]</scope>
    <source>
        <tissue evidence="1">Muscle</tissue>
    </source>
</reference>
<dbReference type="AlphaFoldDB" id="A0A5B7H4X9"/>
<dbReference type="EMBL" id="VSRR010022697">
    <property type="protein sequence ID" value="MPC64889.1"/>
    <property type="molecule type" value="Genomic_DNA"/>
</dbReference>
<organism evidence="1 2">
    <name type="scientific">Portunus trituberculatus</name>
    <name type="common">Swimming crab</name>
    <name type="synonym">Neptunus trituberculatus</name>
    <dbReference type="NCBI Taxonomy" id="210409"/>
    <lineage>
        <taxon>Eukaryota</taxon>
        <taxon>Metazoa</taxon>
        <taxon>Ecdysozoa</taxon>
        <taxon>Arthropoda</taxon>
        <taxon>Crustacea</taxon>
        <taxon>Multicrustacea</taxon>
        <taxon>Malacostraca</taxon>
        <taxon>Eumalacostraca</taxon>
        <taxon>Eucarida</taxon>
        <taxon>Decapoda</taxon>
        <taxon>Pleocyemata</taxon>
        <taxon>Brachyura</taxon>
        <taxon>Eubrachyura</taxon>
        <taxon>Portunoidea</taxon>
        <taxon>Portunidae</taxon>
        <taxon>Portuninae</taxon>
        <taxon>Portunus</taxon>
    </lineage>
</organism>
<sequence>MKKVRLIVPVRSIFRLRYLKREGKQKGEACRLATRSSKRLQVPLEVLKERVPVSRNPPDDDDNASVHVILSTLLCLSV</sequence>
<accession>A0A5B7H4X9</accession>
<evidence type="ECO:0000313" key="1">
    <source>
        <dbReference type="EMBL" id="MPC64889.1"/>
    </source>
</evidence>
<keyword evidence="2" id="KW-1185">Reference proteome</keyword>
<evidence type="ECO:0000313" key="2">
    <source>
        <dbReference type="Proteomes" id="UP000324222"/>
    </source>
</evidence>
<dbReference type="Proteomes" id="UP000324222">
    <property type="component" value="Unassembled WGS sequence"/>
</dbReference>
<protein>
    <submittedName>
        <fullName evidence="1">Uncharacterized protein</fullName>
    </submittedName>
</protein>
<proteinExistence type="predicted"/>
<comment type="caution">
    <text evidence="1">The sequence shown here is derived from an EMBL/GenBank/DDBJ whole genome shotgun (WGS) entry which is preliminary data.</text>
</comment>